<evidence type="ECO:0000313" key="10">
    <source>
        <dbReference type="Proteomes" id="UP000190776"/>
    </source>
</evidence>
<dbReference type="PRINTS" id="PR00380">
    <property type="entry name" value="KINESINHEAVY"/>
</dbReference>
<evidence type="ECO:0000256" key="5">
    <source>
        <dbReference type="PROSITE-ProRule" id="PRU00283"/>
    </source>
</evidence>
<dbReference type="GO" id="GO:0007018">
    <property type="term" value="P:microtubule-based movement"/>
    <property type="evidence" value="ECO:0007669"/>
    <property type="project" value="InterPro"/>
</dbReference>
<dbReference type="GO" id="GO:0008017">
    <property type="term" value="F:microtubule binding"/>
    <property type="evidence" value="ECO:0007669"/>
    <property type="project" value="InterPro"/>
</dbReference>
<dbReference type="InterPro" id="IPR001752">
    <property type="entry name" value="Kinesin_motor_dom"/>
</dbReference>
<sequence>MASSSLFEVYLRLRPATAGARFLDVEEPQHDFPNHITIKPPENDRRKKAVERFAFTRVFEEDAAQLDLFEGTGLVPLIEGVLGPEGHEGRDALLATLGMTGSGKSHTILGSKHERGMTQMALDVLFSNIGDLLVDPATSSSTFPSIAAADVSEAHVFPASLYLDTLYGDCHASRAQTPGLVCSPTTTPTHPTSVGLYPSLVQKLSQLGNEKNPSPFKSPFSSIKPLVPEALTRVTRSTAAKIKPSTKDGNSSFLGSAAFGTKQRHQMPRLSTMPDDPPVYDLAIDVDQTAEYAIVVSMFEVYNDRIFDLLTGASQGSKLMNGGRRRALLFKPTEHSPDRKQVAGLKKIICGSLDEALMVLETGLLERKVTGTGSNAVSSRSHGFFCVEVKKRHRATRGPWSSSTLTICDLAGSERARNAKTAGETLAEAGKINESLMYLGQCMQMQSDISAEAAAGSNKRAVMPFRQCKLTELLFANSFPSSTNSHHHSSHRTPQRAIMIVTADPLGDYNATSQILRYSALAREVTVPRVPSITSTIQLGNPQPQPRRPATSHSNGRMTPSIVHALEEQLDNTLTEVTRLADALDVLHIQLRDERERRRQAEAGWRVAEENAVDAEAALREELYAEYESRLEGLQRRYKASWDEEADRADEHWDRKVEILTKGVVKVREDGEDEDEEVVGGGRERDYEQQQRIGELEDENAALRRQVDMLQREQQMRSPSKSHRHPPGGNGNAVRMGAGISLTPKVQLPLRSPSKGANVLPGTARRQRTLGKKRWEIENDPFDSD</sequence>
<keyword evidence="1 6" id="KW-0493">Microtubule</keyword>
<dbReference type="GO" id="GO:0003777">
    <property type="term" value="F:microtubule motor activity"/>
    <property type="evidence" value="ECO:0007669"/>
    <property type="project" value="InterPro"/>
</dbReference>
<dbReference type="EMBL" id="MSZU01000114">
    <property type="protein sequence ID" value="OMP81965.1"/>
    <property type="molecule type" value="Genomic_DNA"/>
</dbReference>
<dbReference type="OrthoDB" id="123929at2759"/>
<dbReference type="GO" id="GO:0005634">
    <property type="term" value="C:nucleus"/>
    <property type="evidence" value="ECO:0007669"/>
    <property type="project" value="TreeGrafter"/>
</dbReference>
<protein>
    <recommendedName>
        <fullName evidence="6">Kinesin-like protein</fullName>
    </recommendedName>
</protein>
<evidence type="ECO:0000256" key="3">
    <source>
        <dbReference type="ARBA" id="ARBA00022840"/>
    </source>
</evidence>
<dbReference type="SMART" id="SM00129">
    <property type="entry name" value="KISc"/>
    <property type="match status" value="1"/>
</dbReference>
<dbReference type="SUPFAM" id="SSF52540">
    <property type="entry name" value="P-loop containing nucleoside triphosphate hydrolases"/>
    <property type="match status" value="1"/>
</dbReference>
<dbReference type="GO" id="GO:0005874">
    <property type="term" value="C:microtubule"/>
    <property type="evidence" value="ECO:0007669"/>
    <property type="project" value="UniProtKB-KW"/>
</dbReference>
<keyword evidence="4 5" id="KW-0505">Motor protein</keyword>
<feature type="region of interest" description="Disordered" evidence="7">
    <location>
        <begin position="711"/>
        <end position="785"/>
    </location>
</feature>
<dbReference type="GO" id="GO:0005524">
    <property type="term" value="F:ATP binding"/>
    <property type="evidence" value="ECO:0007669"/>
    <property type="project" value="UniProtKB-UniRule"/>
</dbReference>
<dbReference type="InterPro" id="IPR027417">
    <property type="entry name" value="P-loop_NTPase"/>
</dbReference>
<keyword evidence="2 5" id="KW-0547">Nucleotide-binding</keyword>
<feature type="binding site" evidence="5">
    <location>
        <begin position="98"/>
        <end position="105"/>
    </location>
    <ligand>
        <name>ATP</name>
        <dbReference type="ChEBI" id="CHEBI:30616"/>
    </ligand>
</feature>
<dbReference type="PANTHER" id="PTHR24115:SF1008">
    <property type="entry name" value="KINESIN-LIKE PROTEIN SUBITO"/>
    <property type="match status" value="1"/>
</dbReference>
<comment type="similarity">
    <text evidence="5 6">Belongs to the TRAFAC class myosin-kinesin ATPase superfamily. Kinesin family.</text>
</comment>
<keyword evidence="3 5" id="KW-0067">ATP-binding</keyword>
<dbReference type="Proteomes" id="UP000190776">
    <property type="component" value="Unassembled WGS sequence"/>
</dbReference>
<dbReference type="PANTHER" id="PTHR24115">
    <property type="entry name" value="KINESIN-RELATED"/>
    <property type="match status" value="1"/>
</dbReference>
<evidence type="ECO:0000256" key="6">
    <source>
        <dbReference type="RuleBase" id="RU000394"/>
    </source>
</evidence>
<reference evidence="9 10" key="1">
    <citation type="submission" date="2017-01" db="EMBL/GenBank/DDBJ databases">
        <title>Draft genome sequence of Diplodia seriata F98.1, a fungal species involved in grapevine trunk diseases.</title>
        <authorList>
            <person name="Robert-Siegwald G."/>
            <person name="Vallet J."/>
            <person name="Abou-Mansour E."/>
            <person name="Xu J."/>
            <person name="Rey P."/>
            <person name="Bertsch C."/>
            <person name="Rego C."/>
            <person name="Larignon P."/>
            <person name="Fontaine F."/>
            <person name="Lebrun M.-H."/>
        </authorList>
    </citation>
    <scope>NUCLEOTIDE SEQUENCE [LARGE SCALE GENOMIC DNA]</scope>
    <source>
        <strain evidence="9 10">F98.1</strain>
    </source>
</reference>
<dbReference type="Gene3D" id="3.40.850.10">
    <property type="entry name" value="Kinesin motor domain"/>
    <property type="match status" value="2"/>
</dbReference>
<dbReference type="FunFam" id="3.40.850.10:FF:000091">
    <property type="entry name" value="Kinesin family protein"/>
    <property type="match status" value="1"/>
</dbReference>
<dbReference type="STRING" id="420778.A0A1S8B333"/>
<dbReference type="PROSITE" id="PS00411">
    <property type="entry name" value="KINESIN_MOTOR_1"/>
    <property type="match status" value="1"/>
</dbReference>
<accession>A0A1S8B333</accession>
<dbReference type="InterPro" id="IPR019821">
    <property type="entry name" value="Kinesin_motor_CS"/>
</dbReference>
<feature type="domain" description="Kinesin motor" evidence="8">
    <location>
        <begin position="6"/>
        <end position="525"/>
    </location>
</feature>
<gene>
    <name evidence="9" type="ORF">BK809_0006274</name>
</gene>
<dbReference type="InterPro" id="IPR027640">
    <property type="entry name" value="Kinesin-like_fam"/>
</dbReference>
<dbReference type="Pfam" id="PF00225">
    <property type="entry name" value="Kinesin"/>
    <property type="match status" value="1"/>
</dbReference>
<evidence type="ECO:0000259" key="8">
    <source>
        <dbReference type="PROSITE" id="PS50067"/>
    </source>
</evidence>
<feature type="region of interest" description="Disordered" evidence="7">
    <location>
        <begin position="671"/>
        <end position="691"/>
    </location>
</feature>
<name>A0A1S8B333_9PEZI</name>
<dbReference type="GO" id="GO:0005871">
    <property type="term" value="C:kinesin complex"/>
    <property type="evidence" value="ECO:0007669"/>
    <property type="project" value="TreeGrafter"/>
</dbReference>
<dbReference type="InterPro" id="IPR036961">
    <property type="entry name" value="Kinesin_motor_dom_sf"/>
</dbReference>
<organism evidence="9 10">
    <name type="scientific">Diplodia seriata</name>
    <dbReference type="NCBI Taxonomy" id="420778"/>
    <lineage>
        <taxon>Eukaryota</taxon>
        <taxon>Fungi</taxon>
        <taxon>Dikarya</taxon>
        <taxon>Ascomycota</taxon>
        <taxon>Pezizomycotina</taxon>
        <taxon>Dothideomycetes</taxon>
        <taxon>Dothideomycetes incertae sedis</taxon>
        <taxon>Botryosphaeriales</taxon>
        <taxon>Botryosphaeriaceae</taxon>
        <taxon>Diplodia</taxon>
    </lineage>
</organism>
<dbReference type="AlphaFoldDB" id="A0A1S8B333"/>
<evidence type="ECO:0000256" key="4">
    <source>
        <dbReference type="ARBA" id="ARBA00023175"/>
    </source>
</evidence>
<evidence type="ECO:0000256" key="1">
    <source>
        <dbReference type="ARBA" id="ARBA00022701"/>
    </source>
</evidence>
<evidence type="ECO:0000256" key="2">
    <source>
        <dbReference type="ARBA" id="ARBA00022741"/>
    </source>
</evidence>
<proteinExistence type="inferred from homology"/>
<dbReference type="PROSITE" id="PS50067">
    <property type="entry name" value="KINESIN_MOTOR_2"/>
    <property type="match status" value="1"/>
</dbReference>
<evidence type="ECO:0000313" key="9">
    <source>
        <dbReference type="EMBL" id="OMP81965.1"/>
    </source>
</evidence>
<feature type="region of interest" description="Disordered" evidence="7">
    <location>
        <begin position="535"/>
        <end position="557"/>
    </location>
</feature>
<evidence type="ECO:0000256" key="7">
    <source>
        <dbReference type="SAM" id="MobiDB-lite"/>
    </source>
</evidence>
<comment type="caution">
    <text evidence="9">The sequence shown here is derived from an EMBL/GenBank/DDBJ whole genome shotgun (WGS) entry which is preliminary data.</text>
</comment>
<dbReference type="GO" id="GO:0016887">
    <property type="term" value="F:ATP hydrolysis activity"/>
    <property type="evidence" value="ECO:0007669"/>
    <property type="project" value="TreeGrafter"/>
</dbReference>